<dbReference type="RefSeq" id="WP_087441725.1">
    <property type="nucleotide sequence ID" value="NZ_CABMNB010000022.1"/>
</dbReference>
<evidence type="ECO:0000313" key="9">
    <source>
        <dbReference type="Proteomes" id="UP000315377"/>
    </source>
</evidence>
<name>A0AAP9IZR6_PANTH</name>
<evidence type="ECO:0000256" key="4">
    <source>
        <dbReference type="SAM" id="MobiDB-lite"/>
    </source>
</evidence>
<dbReference type="Proteomes" id="UP001209276">
    <property type="component" value="Unassembled WGS sequence"/>
</dbReference>
<dbReference type="Gene3D" id="3.90.76.10">
    <property type="entry name" value="Dipeptide-binding Protein, Domain 1"/>
    <property type="match status" value="1"/>
</dbReference>
<dbReference type="PANTHER" id="PTHR30290">
    <property type="entry name" value="PERIPLASMIC BINDING COMPONENT OF ABC TRANSPORTER"/>
    <property type="match status" value="1"/>
</dbReference>
<evidence type="ECO:0000256" key="1">
    <source>
        <dbReference type="ARBA" id="ARBA00005695"/>
    </source>
</evidence>
<keyword evidence="10" id="KW-1185">Reference proteome</keyword>
<dbReference type="EMBL" id="JAMDMM010000029">
    <property type="protein sequence ID" value="MCY9608748.1"/>
    <property type="molecule type" value="Genomic_DNA"/>
</dbReference>
<dbReference type="Proteomes" id="UP000315377">
    <property type="component" value="Chromosome"/>
</dbReference>
<reference evidence="8 9" key="1">
    <citation type="submission" date="2019-07" db="EMBL/GenBank/DDBJ databases">
        <title>Paenibacillus thiaminolyticus NRRL B-4156.</title>
        <authorList>
            <person name="Hehnly C."/>
            <person name="Zhang L."/>
        </authorList>
    </citation>
    <scope>NUCLEOTIDE SEQUENCE [LARGE SCALE GENOMIC DNA]</scope>
    <source>
        <strain evidence="8 9">NRRL B-4156</strain>
    </source>
</reference>
<evidence type="ECO:0000256" key="2">
    <source>
        <dbReference type="ARBA" id="ARBA00022448"/>
    </source>
</evidence>
<dbReference type="GO" id="GO:1904680">
    <property type="term" value="F:peptide transmembrane transporter activity"/>
    <property type="evidence" value="ECO:0007669"/>
    <property type="project" value="TreeGrafter"/>
</dbReference>
<protein>
    <submittedName>
        <fullName evidence="7">ABC transporter substrate-binding protein</fullName>
    </submittedName>
</protein>
<dbReference type="GeneID" id="76995179"/>
<feature type="region of interest" description="Disordered" evidence="4">
    <location>
        <begin position="24"/>
        <end position="43"/>
    </location>
</feature>
<dbReference type="GO" id="GO:0015833">
    <property type="term" value="P:peptide transport"/>
    <property type="evidence" value="ECO:0007669"/>
    <property type="project" value="TreeGrafter"/>
</dbReference>
<dbReference type="PROSITE" id="PS51257">
    <property type="entry name" value="PROKAR_LIPOPROTEIN"/>
    <property type="match status" value="1"/>
</dbReference>
<evidence type="ECO:0000256" key="5">
    <source>
        <dbReference type="SAM" id="SignalP"/>
    </source>
</evidence>
<sequence>MKKRSLFIVMLAIALAVTGCTVNTKSNTEGQNKPATGGDSKPAAEGAVDIELLGMSSGQDDINIIRDQLTKNGFNVKLNLQPDYGSFKAQEEAGNFDISLAGWTTVTGNPDYAVRSLFKSGGDYSILSDPEIDELIEKAASETPDQYADTYKQFEQKLVFDKAYIAPLYISVKSQAFNKEVLNEKSVRLSKSRSFAWEDVDFNDTSKRDSEPLLLTQTNPTLTSLDPIKGNDGSINMINTNMYVRLINLTDDDKITADGSLSRAYSIAEGNSEYYFILRDDIHFATVSDKKAVDSGERVGADDVVFSLNRAKDKNSVPDHRTYSLHEHIKNVDIVTDVNALEQVKVSGGGETVKEALEKGLDTKISALVADKKEADNKEGKYQVIKLTTTEPFPQVLNYLAHQSAGIVSKKQVESINTYDAASFDVNKDIPYGDQNTVTEGSKYNNTLYTSGPYFLLYKNDYEAKFQKNPGYMKGSDHEPKIANVTLRFIKDTDSALAALRSGEVHVNYGVPDTKFDAVKGDSKLSLQTIQSNAVSYLLFNTKNRDVAKSEDLRKAVLYSINQDEILQFYNNNKYKAASTVSPIVQTGNELKADPAKVKEYLDKYRAAAK</sequence>
<dbReference type="Pfam" id="PF00496">
    <property type="entry name" value="SBP_bac_5"/>
    <property type="match status" value="1"/>
</dbReference>
<evidence type="ECO:0000313" key="7">
    <source>
        <dbReference type="EMBL" id="MCY9608748.1"/>
    </source>
</evidence>
<evidence type="ECO:0000313" key="10">
    <source>
        <dbReference type="Proteomes" id="UP001209276"/>
    </source>
</evidence>
<feature type="compositionally biased region" description="Polar residues" evidence="4">
    <location>
        <begin position="24"/>
        <end position="34"/>
    </location>
</feature>
<feature type="chain" id="PRO_5042938031" evidence="5">
    <location>
        <begin position="20"/>
        <end position="610"/>
    </location>
</feature>
<dbReference type="InterPro" id="IPR039424">
    <property type="entry name" value="SBP_5"/>
</dbReference>
<evidence type="ECO:0000313" key="8">
    <source>
        <dbReference type="EMBL" id="QDM42786.1"/>
    </source>
</evidence>
<keyword evidence="2" id="KW-0813">Transport</keyword>
<dbReference type="InterPro" id="IPR000914">
    <property type="entry name" value="SBP_5_dom"/>
</dbReference>
<evidence type="ECO:0000256" key="3">
    <source>
        <dbReference type="ARBA" id="ARBA00022729"/>
    </source>
</evidence>
<reference evidence="7 10" key="2">
    <citation type="submission" date="2022-05" db="EMBL/GenBank/DDBJ databases">
        <title>Genome Sequencing of Bee-Associated Microbes.</title>
        <authorList>
            <person name="Dunlap C."/>
        </authorList>
    </citation>
    <scope>NUCLEOTIDE SEQUENCE [LARGE SCALE GENOMIC DNA]</scope>
    <source>
        <strain evidence="7 10">NRRL B-14613</strain>
    </source>
</reference>
<proteinExistence type="inferred from homology"/>
<dbReference type="Gene3D" id="3.40.190.10">
    <property type="entry name" value="Periplasmic binding protein-like II"/>
    <property type="match status" value="1"/>
</dbReference>
<dbReference type="PANTHER" id="PTHR30290:SF9">
    <property type="entry name" value="OLIGOPEPTIDE-BINDING PROTEIN APPA"/>
    <property type="match status" value="1"/>
</dbReference>
<evidence type="ECO:0000259" key="6">
    <source>
        <dbReference type="Pfam" id="PF00496"/>
    </source>
</evidence>
<gene>
    <name evidence="8" type="ORF">FLT43_04225</name>
    <name evidence="7" type="ORF">M5W83_16510</name>
</gene>
<dbReference type="SUPFAM" id="SSF53850">
    <property type="entry name" value="Periplasmic binding protein-like II"/>
    <property type="match status" value="2"/>
</dbReference>
<accession>A0AAP9IZR6</accession>
<comment type="similarity">
    <text evidence="1">Belongs to the bacterial solute-binding protein 5 family.</text>
</comment>
<feature type="signal peptide" evidence="5">
    <location>
        <begin position="1"/>
        <end position="19"/>
    </location>
</feature>
<dbReference type="AlphaFoldDB" id="A0AAP9IZR6"/>
<organism evidence="8 9">
    <name type="scientific">Paenibacillus thiaminolyticus</name>
    <name type="common">Bacillus thiaminolyticus</name>
    <dbReference type="NCBI Taxonomy" id="49283"/>
    <lineage>
        <taxon>Bacteria</taxon>
        <taxon>Bacillati</taxon>
        <taxon>Bacillota</taxon>
        <taxon>Bacilli</taxon>
        <taxon>Bacillales</taxon>
        <taxon>Paenibacillaceae</taxon>
        <taxon>Paenibacillus</taxon>
    </lineage>
</organism>
<dbReference type="EMBL" id="CP041405">
    <property type="protein sequence ID" value="QDM42786.1"/>
    <property type="molecule type" value="Genomic_DNA"/>
</dbReference>
<feature type="domain" description="Solute-binding protein family 5" evidence="6">
    <location>
        <begin position="265"/>
        <end position="604"/>
    </location>
</feature>
<keyword evidence="3 5" id="KW-0732">Signal</keyword>
<dbReference type="Gene3D" id="3.10.105.10">
    <property type="entry name" value="Dipeptide-binding Protein, Domain 3"/>
    <property type="match status" value="1"/>
</dbReference>